<gene>
    <name evidence="12" type="primary">Mo02664</name>
    <name evidence="12" type="ORF">E5Q_02664</name>
</gene>
<dbReference type="GO" id="GO:0005759">
    <property type="term" value="C:mitochondrial matrix"/>
    <property type="evidence" value="ECO:0007669"/>
    <property type="project" value="UniProtKB-SubCell"/>
</dbReference>
<dbReference type="Proteomes" id="UP000009131">
    <property type="component" value="Unassembled WGS sequence"/>
</dbReference>
<dbReference type="InterPro" id="IPR004358">
    <property type="entry name" value="Sig_transdc_His_kin-like_C"/>
</dbReference>
<proteinExistence type="inferred from homology"/>
<dbReference type="Pfam" id="PF10436">
    <property type="entry name" value="BCDHK_Adom3"/>
    <property type="match status" value="1"/>
</dbReference>
<evidence type="ECO:0000256" key="7">
    <source>
        <dbReference type="ARBA" id="ARBA00022840"/>
    </source>
</evidence>
<dbReference type="SMART" id="SM00387">
    <property type="entry name" value="HATPase_c"/>
    <property type="match status" value="1"/>
</dbReference>
<evidence type="ECO:0000256" key="3">
    <source>
        <dbReference type="ARBA" id="ARBA00022553"/>
    </source>
</evidence>
<dbReference type="PRINTS" id="PR00344">
    <property type="entry name" value="BCTRLSENSOR"/>
</dbReference>
<dbReference type="OrthoDB" id="3264224at2759"/>
<evidence type="ECO:0000256" key="5">
    <source>
        <dbReference type="ARBA" id="ARBA00022741"/>
    </source>
</evidence>
<dbReference type="GO" id="GO:0005524">
    <property type="term" value="F:ATP binding"/>
    <property type="evidence" value="ECO:0007669"/>
    <property type="project" value="UniProtKB-UniRule"/>
</dbReference>
<dbReference type="EC" id="2.7.11.-" evidence="10"/>
<dbReference type="EMBL" id="BABT02000069">
    <property type="protein sequence ID" value="GAA96004.1"/>
    <property type="molecule type" value="Genomic_DNA"/>
</dbReference>
<dbReference type="InterPro" id="IPR003594">
    <property type="entry name" value="HATPase_dom"/>
</dbReference>
<evidence type="ECO:0000256" key="9">
    <source>
        <dbReference type="ARBA" id="ARBA00023128"/>
    </source>
</evidence>
<keyword evidence="8" id="KW-0809">Transit peptide</keyword>
<keyword evidence="4 10" id="KW-0808">Transferase</keyword>
<keyword evidence="5 10" id="KW-0547">Nucleotide-binding</keyword>
<dbReference type="Pfam" id="PF02518">
    <property type="entry name" value="HATPase_c"/>
    <property type="match status" value="1"/>
</dbReference>
<evidence type="ECO:0000256" key="6">
    <source>
        <dbReference type="ARBA" id="ARBA00022777"/>
    </source>
</evidence>
<dbReference type="PANTHER" id="PTHR11947">
    <property type="entry name" value="PYRUVATE DEHYDROGENASE KINASE"/>
    <property type="match status" value="1"/>
</dbReference>
<dbReference type="GO" id="GO:0010906">
    <property type="term" value="P:regulation of glucose metabolic process"/>
    <property type="evidence" value="ECO:0007669"/>
    <property type="project" value="TreeGrafter"/>
</dbReference>
<keyword evidence="7 10" id="KW-0067">ATP-binding</keyword>
<dbReference type="Gene3D" id="1.20.140.20">
    <property type="entry name" value="Alpha-ketoacid/pyruvate dehydrogenase kinase, N-terminal domain"/>
    <property type="match status" value="1"/>
</dbReference>
<dbReference type="InterPro" id="IPR018955">
    <property type="entry name" value="BCDHK/PDK_N"/>
</dbReference>
<evidence type="ECO:0000256" key="10">
    <source>
        <dbReference type="RuleBase" id="RU366032"/>
    </source>
</evidence>
<dbReference type="GO" id="GO:0004740">
    <property type="term" value="F:pyruvate dehydrogenase (acetyl-transferring) kinase activity"/>
    <property type="evidence" value="ECO:0007669"/>
    <property type="project" value="TreeGrafter"/>
</dbReference>
<dbReference type="AlphaFoldDB" id="G7DZJ4"/>
<dbReference type="PROSITE" id="PS50109">
    <property type="entry name" value="HIS_KIN"/>
    <property type="match status" value="1"/>
</dbReference>
<evidence type="ECO:0000256" key="2">
    <source>
        <dbReference type="ARBA" id="ARBA00006155"/>
    </source>
</evidence>
<dbReference type="InterPro" id="IPR005467">
    <property type="entry name" value="His_kinase_dom"/>
</dbReference>
<sequence>MRCCRACARIAYRSQRHASTSASKHTSFDAPEIPIEALSGSAQERHRHFEARVPRAITLKELARFGRPPLSEERLIALGEYTRAELPHRLARRVKAHQTLPYIVGSNPSIARIFELYQSSFELLTSFPRISSYEDFEKFTSALNDTVELHSSNIPVLAQGFQECKRYMSDVEISQFLDRAIRNRISIRLIAEQHLSLAWFSRKSKKPRPARDRDQQLLGLIDLKCSPAGLVKGCESFVSDLCEASYGVAPSLVLDGQIDATCVYVPMHLEYIFTELLKNAFRATAERHRASSRPLPPVIVTVASAPALDLMTIRFRDEGGGLSPENERQAFSYSFTSVVKDQNAEEEAGPYSTQPIGAIASSGSTDQHAHPLGTLAGLGFGLPLSRLYCNYFGGSLELKSMYGHGTDVYVTLKSSWPRS</sequence>
<accession>G7DZJ4</accession>
<organism evidence="12 13">
    <name type="scientific">Mixia osmundae (strain CBS 9802 / IAM 14324 / JCM 22182 / KY 12970)</name>
    <dbReference type="NCBI Taxonomy" id="764103"/>
    <lineage>
        <taxon>Eukaryota</taxon>
        <taxon>Fungi</taxon>
        <taxon>Dikarya</taxon>
        <taxon>Basidiomycota</taxon>
        <taxon>Pucciniomycotina</taxon>
        <taxon>Mixiomycetes</taxon>
        <taxon>Mixiales</taxon>
        <taxon>Mixiaceae</taxon>
        <taxon>Mixia</taxon>
    </lineage>
</organism>
<dbReference type="InterPro" id="IPR036890">
    <property type="entry name" value="HATPase_C_sf"/>
</dbReference>
<dbReference type="PANTHER" id="PTHR11947:SF20">
    <property type="entry name" value="[3-METHYL-2-OXOBUTANOATE DEHYDROGENASE [LIPOAMIDE]] KINASE, MITOCHONDRIAL"/>
    <property type="match status" value="1"/>
</dbReference>
<dbReference type="Gene3D" id="3.30.565.10">
    <property type="entry name" value="Histidine kinase-like ATPase, C-terminal domain"/>
    <property type="match status" value="1"/>
</dbReference>
<feature type="domain" description="Histidine kinase" evidence="11">
    <location>
        <begin position="266"/>
        <end position="416"/>
    </location>
</feature>
<protein>
    <recommendedName>
        <fullName evidence="10">Protein-serine/threonine kinase</fullName>
        <ecNumber evidence="10">2.7.11.-</ecNumber>
    </recommendedName>
</protein>
<reference evidence="12 13" key="2">
    <citation type="journal article" date="2012" name="Open Biol.">
        <title>Characteristics of nucleosomes and linker DNA regions on the genome of the basidiomycete Mixia osmundae revealed by mono- and dinucleosome mapping.</title>
        <authorList>
            <person name="Nishida H."/>
            <person name="Kondo S."/>
            <person name="Matsumoto T."/>
            <person name="Suzuki Y."/>
            <person name="Yoshikawa H."/>
            <person name="Taylor T.D."/>
            <person name="Sugiyama J."/>
        </authorList>
    </citation>
    <scope>NUCLEOTIDE SEQUENCE [LARGE SCALE GENOMIC DNA]</scope>
    <source>
        <strain evidence="13">CBS 9802 / IAM 14324 / JCM 22182 / KY 12970</strain>
    </source>
</reference>
<keyword evidence="9 10" id="KW-0496">Mitochondrion</keyword>
<keyword evidence="3" id="KW-0597">Phosphoprotein</keyword>
<evidence type="ECO:0000259" key="11">
    <source>
        <dbReference type="PROSITE" id="PS50109"/>
    </source>
</evidence>
<keyword evidence="13" id="KW-1185">Reference proteome</keyword>
<evidence type="ECO:0000256" key="1">
    <source>
        <dbReference type="ARBA" id="ARBA00004305"/>
    </source>
</evidence>
<dbReference type="SUPFAM" id="SSF69012">
    <property type="entry name" value="alpha-ketoacid dehydrogenase kinase, N-terminal domain"/>
    <property type="match status" value="1"/>
</dbReference>
<dbReference type="HOGENOM" id="CLU_023861_4_1_1"/>
<dbReference type="eggNOG" id="KOG0787">
    <property type="taxonomic scope" value="Eukaryota"/>
</dbReference>
<evidence type="ECO:0000313" key="12">
    <source>
        <dbReference type="EMBL" id="GAA96004.1"/>
    </source>
</evidence>
<evidence type="ECO:0000313" key="13">
    <source>
        <dbReference type="Proteomes" id="UP000009131"/>
    </source>
</evidence>
<dbReference type="InParanoid" id="G7DZJ4"/>
<dbReference type="InterPro" id="IPR039028">
    <property type="entry name" value="BCKD/PDK"/>
</dbReference>
<evidence type="ECO:0000256" key="4">
    <source>
        <dbReference type="ARBA" id="ARBA00022679"/>
    </source>
</evidence>
<comment type="similarity">
    <text evidence="2 10">Belongs to the PDK/BCKDK protein kinase family.</text>
</comment>
<dbReference type="SUPFAM" id="SSF55874">
    <property type="entry name" value="ATPase domain of HSP90 chaperone/DNA topoisomerase II/histidine kinase"/>
    <property type="match status" value="1"/>
</dbReference>
<dbReference type="STRING" id="764103.G7DZJ4"/>
<comment type="caution">
    <text evidence="12">The sequence shown here is derived from an EMBL/GenBank/DDBJ whole genome shotgun (WGS) entry which is preliminary data.</text>
</comment>
<name>G7DZJ4_MIXOS</name>
<evidence type="ECO:0000256" key="8">
    <source>
        <dbReference type="ARBA" id="ARBA00022946"/>
    </source>
</evidence>
<comment type="subcellular location">
    <subcellularLocation>
        <location evidence="1 10">Mitochondrion matrix</location>
    </subcellularLocation>
</comment>
<dbReference type="InterPro" id="IPR036784">
    <property type="entry name" value="AK/P_DHK_N_sf"/>
</dbReference>
<reference evidence="12 13" key="1">
    <citation type="journal article" date="2011" name="J. Gen. Appl. Microbiol.">
        <title>Draft genome sequencing of the enigmatic basidiomycete Mixia osmundae.</title>
        <authorList>
            <person name="Nishida H."/>
            <person name="Nagatsuka Y."/>
            <person name="Sugiyama J."/>
        </authorList>
    </citation>
    <scope>NUCLEOTIDE SEQUENCE [LARGE SCALE GENOMIC DNA]</scope>
    <source>
        <strain evidence="13">CBS 9802 / IAM 14324 / JCM 22182 / KY 12970</strain>
    </source>
</reference>
<keyword evidence="6 10" id="KW-0418">Kinase</keyword>